<evidence type="ECO:0000256" key="2">
    <source>
        <dbReference type="ARBA" id="ARBA00022490"/>
    </source>
</evidence>
<evidence type="ECO:0000256" key="6">
    <source>
        <dbReference type="RuleBase" id="RU003567"/>
    </source>
</evidence>
<dbReference type="Proteomes" id="UP000480222">
    <property type="component" value="Unassembled WGS sequence"/>
</dbReference>
<feature type="compositionally biased region" description="Acidic residues" evidence="7">
    <location>
        <begin position="237"/>
        <end position="270"/>
    </location>
</feature>
<name>A0A6J4WBA8_CORDP</name>
<dbReference type="Gene3D" id="3.90.226.10">
    <property type="entry name" value="2-enoyl-CoA Hydratase, Chain A, domain 1"/>
    <property type="match status" value="1"/>
</dbReference>
<accession>A0A6J4WBA8</accession>
<proteinExistence type="inferred from homology"/>
<dbReference type="InterPro" id="IPR029045">
    <property type="entry name" value="ClpP/crotonase-like_dom_sf"/>
</dbReference>
<dbReference type="PRINTS" id="PR00127">
    <property type="entry name" value="CLPPROTEASEP"/>
</dbReference>
<dbReference type="NCBIfam" id="NF045542">
    <property type="entry name" value="Clp_rel_HeadMat"/>
    <property type="match status" value="1"/>
</dbReference>
<reference evidence="8 9" key="1">
    <citation type="submission" date="2020-02" db="EMBL/GenBank/DDBJ databases">
        <authorList>
            <person name="Brisse S."/>
        </authorList>
    </citation>
    <scope>NUCLEOTIDE SEQUENCE [LARGE SCALE GENOMIC DNA]</scope>
    <source>
        <strain evidence="8">CIP107547</strain>
    </source>
</reference>
<dbReference type="InterPro" id="IPR023562">
    <property type="entry name" value="ClpP/TepA"/>
</dbReference>
<dbReference type="RefSeq" id="WP_157893860.1">
    <property type="nucleotide sequence ID" value="NZ_CP040521.1"/>
</dbReference>
<dbReference type="Pfam" id="PF00574">
    <property type="entry name" value="CLP_protease"/>
    <property type="match status" value="1"/>
</dbReference>
<evidence type="ECO:0000256" key="4">
    <source>
        <dbReference type="ARBA" id="ARBA00022801"/>
    </source>
</evidence>
<keyword evidence="5" id="KW-0720">Serine protease</keyword>
<dbReference type="GO" id="GO:0009368">
    <property type="term" value="C:endopeptidase Clp complex"/>
    <property type="evidence" value="ECO:0007669"/>
    <property type="project" value="TreeGrafter"/>
</dbReference>
<keyword evidence="2" id="KW-0963">Cytoplasm</keyword>
<dbReference type="PANTHER" id="PTHR10381:SF70">
    <property type="entry name" value="ATP-DEPENDENT CLP PROTEASE PROTEOLYTIC SUBUNIT"/>
    <property type="match status" value="1"/>
</dbReference>
<evidence type="ECO:0000256" key="7">
    <source>
        <dbReference type="SAM" id="MobiDB-lite"/>
    </source>
</evidence>
<comment type="similarity">
    <text evidence="1 6">Belongs to the peptidase S14 family.</text>
</comment>
<keyword evidence="4" id="KW-0378">Hydrolase</keyword>
<keyword evidence="3 8" id="KW-0645">Protease</keyword>
<feature type="region of interest" description="Disordered" evidence="7">
    <location>
        <begin position="233"/>
        <end position="303"/>
    </location>
</feature>
<evidence type="ECO:0000256" key="5">
    <source>
        <dbReference type="ARBA" id="ARBA00022825"/>
    </source>
</evidence>
<feature type="compositionally biased region" description="Acidic residues" evidence="7">
    <location>
        <begin position="281"/>
        <end position="296"/>
    </location>
</feature>
<dbReference type="EMBL" id="CADDAV010000010">
    <property type="protein sequence ID" value="CAB0594300.1"/>
    <property type="molecule type" value="Genomic_DNA"/>
</dbReference>
<dbReference type="GO" id="GO:0006515">
    <property type="term" value="P:protein quality control for misfolded or incompletely synthesized proteins"/>
    <property type="evidence" value="ECO:0007669"/>
    <property type="project" value="TreeGrafter"/>
</dbReference>
<dbReference type="GO" id="GO:0004252">
    <property type="term" value="F:serine-type endopeptidase activity"/>
    <property type="evidence" value="ECO:0007669"/>
    <property type="project" value="InterPro"/>
</dbReference>
<dbReference type="GO" id="GO:0004176">
    <property type="term" value="F:ATP-dependent peptidase activity"/>
    <property type="evidence" value="ECO:0007669"/>
    <property type="project" value="InterPro"/>
</dbReference>
<dbReference type="SUPFAM" id="SSF52096">
    <property type="entry name" value="ClpP/crotonase"/>
    <property type="match status" value="1"/>
</dbReference>
<dbReference type="PANTHER" id="PTHR10381">
    <property type="entry name" value="ATP-DEPENDENT CLP PROTEASE PROTEOLYTIC SUBUNIT"/>
    <property type="match status" value="1"/>
</dbReference>
<evidence type="ECO:0000256" key="3">
    <source>
        <dbReference type="ARBA" id="ARBA00022670"/>
    </source>
</evidence>
<dbReference type="InterPro" id="IPR001907">
    <property type="entry name" value="ClpP"/>
</dbReference>
<evidence type="ECO:0000313" key="8">
    <source>
        <dbReference type="EMBL" id="CAB0594300.1"/>
    </source>
</evidence>
<gene>
    <name evidence="8" type="ORF">CIP107547_00913</name>
</gene>
<dbReference type="CDD" id="cd07016">
    <property type="entry name" value="S14_ClpP_1"/>
    <property type="match status" value="1"/>
</dbReference>
<sequence length="400" mass="44159">MKRINIFEDIGGWGITSNEISQQLEPLGGVDVEVHINSYGGDVFEGIAIMNALRDYEGRVEIIIDGIAASAASFIAVGAADHLIMHDSATLMIHDAWSDISGSANEVRKQADELERMSNILAQIYANKAGTPVEEWRDAMREDSWFSADEALLLGLVDEVRSGARVENLKRTRMFNAARFASRDQAPESSIVRRAREKGKSMNFVAELAKQLGVEGREDDLKASLLAFMDKETPDSAPEEEPADEAVAEDTDEAVDDPAESDEHVTDDETAETREQNDVAPEGEESDSEEESEESPNDYVMVPKSVYEDMVAAQAKFGDMVAADRDRGLVAEVDQWITDGRFSAPKRNEALADIRENPELARRTWGRLPKNSVNRVERGYGVDNGPNKARGVSPFSKVKY</sequence>
<dbReference type="GO" id="GO:0051117">
    <property type="term" value="F:ATPase binding"/>
    <property type="evidence" value="ECO:0007669"/>
    <property type="project" value="TreeGrafter"/>
</dbReference>
<protein>
    <recommendedName>
        <fullName evidence="6">ATP-dependent Clp protease proteolytic subunit</fullName>
    </recommendedName>
</protein>
<evidence type="ECO:0000256" key="1">
    <source>
        <dbReference type="ARBA" id="ARBA00007039"/>
    </source>
</evidence>
<feature type="region of interest" description="Disordered" evidence="7">
    <location>
        <begin position="376"/>
        <end position="400"/>
    </location>
</feature>
<dbReference type="AlphaFoldDB" id="A0A6J4WBA8"/>
<organism evidence="8 9">
    <name type="scientific">Corynebacterium diphtheriae</name>
    <dbReference type="NCBI Taxonomy" id="1717"/>
    <lineage>
        <taxon>Bacteria</taxon>
        <taxon>Bacillati</taxon>
        <taxon>Actinomycetota</taxon>
        <taxon>Actinomycetes</taxon>
        <taxon>Mycobacteriales</taxon>
        <taxon>Corynebacteriaceae</taxon>
        <taxon>Corynebacterium</taxon>
    </lineage>
</organism>
<evidence type="ECO:0000313" key="9">
    <source>
        <dbReference type="Proteomes" id="UP000480222"/>
    </source>
</evidence>
<comment type="caution">
    <text evidence="8">The sequence shown here is derived from an EMBL/GenBank/DDBJ whole genome shotgun (WGS) entry which is preliminary data.</text>
</comment>